<dbReference type="Proteomes" id="UP000198415">
    <property type="component" value="Unassembled WGS sequence"/>
</dbReference>
<evidence type="ECO:0000256" key="1">
    <source>
        <dbReference type="SAM" id="MobiDB-lite"/>
    </source>
</evidence>
<reference evidence="3 4" key="1">
    <citation type="submission" date="2017-06" db="EMBL/GenBank/DDBJ databases">
        <authorList>
            <person name="Kim H.J."/>
            <person name="Triplett B.A."/>
        </authorList>
    </citation>
    <scope>NUCLEOTIDE SEQUENCE [LARGE SCALE GENOMIC DNA]</scope>
    <source>
        <strain evidence="3 4">DSM 43151</strain>
    </source>
</reference>
<feature type="region of interest" description="Disordered" evidence="1">
    <location>
        <begin position="427"/>
        <end position="477"/>
    </location>
</feature>
<dbReference type="EMBL" id="FZNR01000010">
    <property type="protein sequence ID" value="SNS15016.1"/>
    <property type="molecule type" value="Genomic_DNA"/>
</dbReference>
<evidence type="ECO:0000313" key="4">
    <source>
        <dbReference type="Proteomes" id="UP000198415"/>
    </source>
</evidence>
<feature type="transmembrane region" description="Helical" evidence="2">
    <location>
        <begin position="101"/>
        <end position="120"/>
    </location>
</feature>
<dbReference type="OrthoDB" id="3426638at2"/>
<dbReference type="InterPro" id="IPR025519">
    <property type="entry name" value="DUF4407"/>
</dbReference>
<accession>A0A239C4A6</accession>
<evidence type="ECO:0008006" key="5">
    <source>
        <dbReference type="Google" id="ProtNLM"/>
    </source>
</evidence>
<dbReference type="AlphaFoldDB" id="A0A239C4A6"/>
<feature type="compositionally biased region" description="Basic and acidic residues" evidence="1">
    <location>
        <begin position="458"/>
        <end position="477"/>
    </location>
</feature>
<dbReference type="Pfam" id="PF14362">
    <property type="entry name" value="DUF4407"/>
    <property type="match status" value="1"/>
</dbReference>
<dbReference type="RefSeq" id="WP_089295826.1">
    <property type="nucleotide sequence ID" value="NZ_BOMU01000062.1"/>
</dbReference>
<sequence>MSRSPARALRAVLGVDEEILEQIPAERSRYTAMAGVILGTAFAAMVSMGIAIAFVRDGFPWQAVPIVVGWGLFVLAVDRWMMSSATTANARVRALRLLPRLLLALLVGLVVAEPLVLTVFGNEITEQSDRERKAELAALESDLLACNPVPGTDEEKTAPVGTPRCEQKRLVLAGASVDGKRAQIADLEKQAAGLNTVVQRDSKAYADIEAEARRECLGTSGPGLTGLRGQGPNCRRLRAQADEYRSDHRIPQNTKALADLRTRIEDLNRGVGVDADAFAEARKVAVAEKVSEARSRQATLGPLERMRMLGHLTDRNGYAQAGEWALRLFLILIDALPVLVKFLTGFTTYDEILSDRLRQRKHGELAVNKVLGGERALIAQLKQHSNDAQYRAVERRIQADGVRQLREVDAAIEREVDARADRLIGETPTLSFTVPAGSTGRRPENRPPTVVKPQRPPSQREPEDWSDRPRYGDRSAT</sequence>
<evidence type="ECO:0000256" key="2">
    <source>
        <dbReference type="SAM" id="Phobius"/>
    </source>
</evidence>
<protein>
    <recommendedName>
        <fullName evidence="5">DUF4407 domain-containing protein</fullName>
    </recommendedName>
</protein>
<keyword evidence="2" id="KW-0472">Membrane</keyword>
<organism evidence="3 4">
    <name type="scientific">Actinoplanes regularis</name>
    <dbReference type="NCBI Taxonomy" id="52697"/>
    <lineage>
        <taxon>Bacteria</taxon>
        <taxon>Bacillati</taxon>
        <taxon>Actinomycetota</taxon>
        <taxon>Actinomycetes</taxon>
        <taxon>Micromonosporales</taxon>
        <taxon>Micromonosporaceae</taxon>
        <taxon>Actinoplanes</taxon>
    </lineage>
</organism>
<keyword evidence="4" id="KW-1185">Reference proteome</keyword>
<feature type="transmembrane region" description="Helical" evidence="2">
    <location>
        <begin position="61"/>
        <end position="80"/>
    </location>
</feature>
<evidence type="ECO:0000313" key="3">
    <source>
        <dbReference type="EMBL" id="SNS15016.1"/>
    </source>
</evidence>
<feature type="transmembrane region" description="Helical" evidence="2">
    <location>
        <begin position="30"/>
        <end position="55"/>
    </location>
</feature>
<keyword evidence="2" id="KW-0812">Transmembrane</keyword>
<proteinExistence type="predicted"/>
<gene>
    <name evidence="3" type="ORF">SAMN06264365_110299</name>
</gene>
<name>A0A239C4A6_9ACTN</name>
<keyword evidence="2" id="KW-1133">Transmembrane helix</keyword>